<reference evidence="8 9" key="1">
    <citation type="submission" date="2020-12" db="EMBL/GenBank/DDBJ databases">
        <authorList>
            <person name="Shan Y."/>
        </authorList>
    </citation>
    <scope>NUCLEOTIDE SEQUENCE [LARGE SCALE GENOMIC DNA]</scope>
    <source>
        <strain evidence="9">csc3.9</strain>
    </source>
</reference>
<dbReference type="Pfam" id="PF00355">
    <property type="entry name" value="Rieske"/>
    <property type="match status" value="1"/>
</dbReference>
<keyword evidence="9" id="KW-1185">Reference proteome</keyword>
<dbReference type="PANTHER" id="PTHR21496:SF0">
    <property type="entry name" value="RIESKE DOMAIN-CONTAINING PROTEIN"/>
    <property type="match status" value="1"/>
</dbReference>
<feature type="domain" description="Rieske" evidence="7">
    <location>
        <begin position="4"/>
        <end position="119"/>
    </location>
</feature>
<dbReference type="InterPro" id="IPR017941">
    <property type="entry name" value="Rieske_2Fe-2S"/>
</dbReference>
<organism evidence="8 9">
    <name type="scientific">Spongiibacter nanhainus</name>
    <dbReference type="NCBI Taxonomy" id="2794344"/>
    <lineage>
        <taxon>Bacteria</taxon>
        <taxon>Pseudomonadati</taxon>
        <taxon>Pseudomonadota</taxon>
        <taxon>Gammaproteobacteria</taxon>
        <taxon>Cellvibrionales</taxon>
        <taxon>Spongiibacteraceae</taxon>
        <taxon>Spongiibacter</taxon>
    </lineage>
</organism>
<dbReference type="Proteomes" id="UP000596063">
    <property type="component" value="Chromosome"/>
</dbReference>
<evidence type="ECO:0000259" key="7">
    <source>
        <dbReference type="PROSITE" id="PS51296"/>
    </source>
</evidence>
<dbReference type="CDD" id="cd03467">
    <property type="entry name" value="Rieske"/>
    <property type="match status" value="1"/>
</dbReference>
<evidence type="ECO:0000313" key="8">
    <source>
        <dbReference type="EMBL" id="QQD19316.1"/>
    </source>
</evidence>
<dbReference type="Gene3D" id="2.102.10.10">
    <property type="entry name" value="Rieske [2Fe-2S] iron-sulphur domain"/>
    <property type="match status" value="1"/>
</dbReference>
<keyword evidence="4" id="KW-0411">Iron-sulfur</keyword>
<evidence type="ECO:0000256" key="6">
    <source>
        <dbReference type="ARBA" id="ARBA00038001"/>
    </source>
</evidence>
<sequence length="121" mass="13409">MERIRVAHIDDVREGEFVKVNTHGRKVLLTKVNGQFAALENRCPHLGLPLGRGKICDGMVTCPFHGSSFDLLTGENIDWTKKLLGVPVPGWTQKMIALGKPPQAVETFPIECEGEDVFIKL</sequence>
<evidence type="ECO:0000256" key="4">
    <source>
        <dbReference type="ARBA" id="ARBA00023014"/>
    </source>
</evidence>
<dbReference type="RefSeq" id="WP_198570801.1">
    <property type="nucleotide sequence ID" value="NZ_CP066167.1"/>
</dbReference>
<name>A0A7T4R2L6_9GAMM</name>
<keyword evidence="3" id="KW-0408">Iron</keyword>
<accession>A0A7T4R2L6</accession>
<dbReference type="GO" id="GO:0051537">
    <property type="term" value="F:2 iron, 2 sulfur cluster binding"/>
    <property type="evidence" value="ECO:0007669"/>
    <property type="project" value="UniProtKB-KW"/>
</dbReference>
<proteinExistence type="inferred from homology"/>
<evidence type="ECO:0000256" key="2">
    <source>
        <dbReference type="ARBA" id="ARBA00022723"/>
    </source>
</evidence>
<dbReference type="SUPFAM" id="SSF50022">
    <property type="entry name" value="ISP domain"/>
    <property type="match status" value="1"/>
</dbReference>
<comment type="similarity">
    <text evidence="6">Belongs to the bacterial ring-hydroxylating dioxygenase ferredoxin component family.</text>
</comment>
<evidence type="ECO:0000256" key="3">
    <source>
        <dbReference type="ARBA" id="ARBA00023004"/>
    </source>
</evidence>
<evidence type="ECO:0000256" key="1">
    <source>
        <dbReference type="ARBA" id="ARBA00022714"/>
    </source>
</evidence>
<dbReference type="GO" id="GO:0046872">
    <property type="term" value="F:metal ion binding"/>
    <property type="evidence" value="ECO:0007669"/>
    <property type="project" value="UniProtKB-KW"/>
</dbReference>
<protein>
    <submittedName>
        <fullName evidence="8">Rieske (2Fe-2S) protein</fullName>
    </submittedName>
</protein>
<dbReference type="PANTHER" id="PTHR21496">
    <property type="entry name" value="FERREDOXIN-RELATED"/>
    <property type="match status" value="1"/>
</dbReference>
<evidence type="ECO:0000256" key="5">
    <source>
        <dbReference type="ARBA" id="ARBA00034078"/>
    </source>
</evidence>
<dbReference type="InterPro" id="IPR036922">
    <property type="entry name" value="Rieske_2Fe-2S_sf"/>
</dbReference>
<dbReference type="PROSITE" id="PS51296">
    <property type="entry name" value="RIESKE"/>
    <property type="match status" value="1"/>
</dbReference>
<dbReference type="AlphaFoldDB" id="A0A7T4R2L6"/>
<keyword evidence="2" id="KW-0479">Metal-binding</keyword>
<keyword evidence="1" id="KW-0001">2Fe-2S</keyword>
<gene>
    <name evidence="8" type="ORF">I6N98_05535</name>
</gene>
<evidence type="ECO:0000313" key="9">
    <source>
        <dbReference type="Proteomes" id="UP000596063"/>
    </source>
</evidence>
<dbReference type="EMBL" id="CP066167">
    <property type="protein sequence ID" value="QQD19316.1"/>
    <property type="molecule type" value="Genomic_DNA"/>
</dbReference>
<comment type="cofactor">
    <cofactor evidence="5">
        <name>[2Fe-2S] cluster</name>
        <dbReference type="ChEBI" id="CHEBI:190135"/>
    </cofactor>
</comment>
<dbReference type="KEGG" id="snan:I6N98_05535"/>